<dbReference type="PRINTS" id="PR00081">
    <property type="entry name" value="GDHRDH"/>
</dbReference>
<sequence>MTIIITGVSSGIGHALTSHYLAQGHQVVGIGRRNTISHPDFTFFEKDLSETTDFSFLTAIVSASNELILINNAGVIGRIERISEQVQSDIIPTIQVNSIAPMLLCQCVLQHFPDTRPLTIVNISSGAGKRPIPGWASYCASKAALDLFSQTIYLEEKEKKRTLRVYSVAPGVVDTPMQEQIRRADPESFSAHASFLTLKEKNELTSVEKVVEKLVALLSKPYDGNVIYSLKE</sequence>
<keyword evidence="2" id="KW-0963">Cytoplasm</keyword>
<evidence type="ECO:0000256" key="4">
    <source>
        <dbReference type="ARBA" id="ARBA00023002"/>
    </source>
</evidence>
<keyword evidence="3" id="KW-0521">NADP</keyword>
<dbReference type="InterPro" id="IPR002347">
    <property type="entry name" value="SDR_fam"/>
</dbReference>
<dbReference type="PANTHER" id="PTHR44085:SF2">
    <property type="entry name" value="SEPIAPTERIN REDUCTASE"/>
    <property type="match status" value="1"/>
</dbReference>
<evidence type="ECO:0000313" key="5">
    <source>
        <dbReference type="EMBL" id="MBC9812880.1"/>
    </source>
</evidence>
<comment type="caution">
    <text evidence="5">The sequence shown here is derived from an EMBL/GenBank/DDBJ whole genome shotgun (WGS) entry which is preliminary data.</text>
</comment>
<dbReference type="AlphaFoldDB" id="A0A8J6U2E8"/>
<dbReference type="PANTHER" id="PTHR44085">
    <property type="entry name" value="SEPIAPTERIN REDUCTASE"/>
    <property type="match status" value="1"/>
</dbReference>
<dbReference type="InterPro" id="IPR051721">
    <property type="entry name" value="Biopterin_syn/organic_redct"/>
</dbReference>
<dbReference type="Pfam" id="PF00106">
    <property type="entry name" value="adh_short"/>
    <property type="match status" value="1"/>
</dbReference>
<organism evidence="5 6">
    <name type="scientific">Taishania pollutisoli</name>
    <dbReference type="NCBI Taxonomy" id="2766479"/>
    <lineage>
        <taxon>Bacteria</taxon>
        <taxon>Pseudomonadati</taxon>
        <taxon>Bacteroidota</taxon>
        <taxon>Flavobacteriia</taxon>
        <taxon>Flavobacteriales</taxon>
        <taxon>Crocinitomicaceae</taxon>
        <taxon>Taishania</taxon>
    </lineage>
</organism>
<comment type="subcellular location">
    <subcellularLocation>
        <location evidence="1">Cytoplasm</location>
    </subcellularLocation>
</comment>
<protein>
    <submittedName>
        <fullName evidence="5">SDR family NAD(P)-dependent oxidoreductase</fullName>
    </submittedName>
</protein>
<name>A0A8J6U2E8_9FLAO</name>
<dbReference type="EMBL" id="JACVEL010000006">
    <property type="protein sequence ID" value="MBC9812880.1"/>
    <property type="molecule type" value="Genomic_DNA"/>
</dbReference>
<dbReference type="Proteomes" id="UP000652681">
    <property type="component" value="Unassembled WGS sequence"/>
</dbReference>
<dbReference type="GO" id="GO:0006729">
    <property type="term" value="P:tetrahydrobiopterin biosynthetic process"/>
    <property type="evidence" value="ECO:0007669"/>
    <property type="project" value="TreeGrafter"/>
</dbReference>
<keyword evidence="4" id="KW-0560">Oxidoreductase</keyword>
<evidence type="ECO:0000256" key="2">
    <source>
        <dbReference type="ARBA" id="ARBA00022490"/>
    </source>
</evidence>
<dbReference type="GO" id="GO:0005737">
    <property type="term" value="C:cytoplasm"/>
    <property type="evidence" value="ECO:0007669"/>
    <property type="project" value="UniProtKB-SubCell"/>
</dbReference>
<accession>A0A8J6U2E8</accession>
<dbReference type="Gene3D" id="3.40.50.720">
    <property type="entry name" value="NAD(P)-binding Rossmann-like Domain"/>
    <property type="match status" value="1"/>
</dbReference>
<reference evidence="5" key="1">
    <citation type="submission" date="2020-09" db="EMBL/GenBank/DDBJ databases">
        <title>Taishania pollutisoli gen. nov., sp. nov., Isolated from Tetrabromobisphenol A-Contaminated Soil.</title>
        <authorList>
            <person name="Chen Q."/>
        </authorList>
    </citation>
    <scope>NUCLEOTIDE SEQUENCE</scope>
    <source>
        <strain evidence="5">CZZ-1</strain>
    </source>
</reference>
<keyword evidence="6" id="KW-1185">Reference proteome</keyword>
<evidence type="ECO:0000313" key="6">
    <source>
        <dbReference type="Proteomes" id="UP000652681"/>
    </source>
</evidence>
<evidence type="ECO:0000256" key="1">
    <source>
        <dbReference type="ARBA" id="ARBA00004496"/>
    </source>
</evidence>
<dbReference type="InterPro" id="IPR036291">
    <property type="entry name" value="NAD(P)-bd_dom_sf"/>
</dbReference>
<gene>
    <name evidence="5" type="ORF">H9Y05_10400</name>
</gene>
<proteinExistence type="predicted"/>
<evidence type="ECO:0000256" key="3">
    <source>
        <dbReference type="ARBA" id="ARBA00022857"/>
    </source>
</evidence>
<dbReference type="SUPFAM" id="SSF51735">
    <property type="entry name" value="NAD(P)-binding Rossmann-fold domains"/>
    <property type="match status" value="1"/>
</dbReference>
<dbReference type="RefSeq" id="WP_163491637.1">
    <property type="nucleotide sequence ID" value="NZ_JACVEL010000006.1"/>
</dbReference>
<dbReference type="GO" id="GO:0004757">
    <property type="term" value="F:sepiapterin reductase (NADP+) activity"/>
    <property type="evidence" value="ECO:0007669"/>
    <property type="project" value="TreeGrafter"/>
</dbReference>